<reference evidence="2 3" key="1">
    <citation type="journal article" date="2013" name="PLoS Genet.">
        <title>The genome and development-dependent transcriptomes of Pyronema confluens: a window into fungal evolution.</title>
        <authorList>
            <person name="Traeger S."/>
            <person name="Altegoer F."/>
            <person name="Freitag M."/>
            <person name="Gabaldon T."/>
            <person name="Kempken F."/>
            <person name="Kumar A."/>
            <person name="Marcet-Houben M."/>
            <person name="Poggeler S."/>
            <person name="Stajich J.E."/>
            <person name="Nowrousian M."/>
        </authorList>
    </citation>
    <scope>NUCLEOTIDE SEQUENCE [LARGE SCALE GENOMIC DNA]</scope>
    <source>
        <strain evidence="3">CBS 100304</strain>
        <tissue evidence="2">Vegetative mycelium</tissue>
    </source>
</reference>
<evidence type="ECO:0000313" key="2">
    <source>
        <dbReference type="EMBL" id="CCX10911.1"/>
    </source>
</evidence>
<evidence type="ECO:0000256" key="1">
    <source>
        <dbReference type="SAM" id="MobiDB-lite"/>
    </source>
</evidence>
<organism evidence="2 3">
    <name type="scientific">Pyronema omphalodes (strain CBS 100304)</name>
    <name type="common">Pyronema confluens</name>
    <dbReference type="NCBI Taxonomy" id="1076935"/>
    <lineage>
        <taxon>Eukaryota</taxon>
        <taxon>Fungi</taxon>
        <taxon>Dikarya</taxon>
        <taxon>Ascomycota</taxon>
        <taxon>Pezizomycotina</taxon>
        <taxon>Pezizomycetes</taxon>
        <taxon>Pezizales</taxon>
        <taxon>Pyronemataceae</taxon>
        <taxon>Pyronema</taxon>
    </lineage>
</organism>
<keyword evidence="3" id="KW-1185">Reference proteome</keyword>
<feature type="region of interest" description="Disordered" evidence="1">
    <location>
        <begin position="13"/>
        <end position="33"/>
    </location>
</feature>
<evidence type="ECO:0000313" key="3">
    <source>
        <dbReference type="Proteomes" id="UP000018144"/>
    </source>
</evidence>
<dbReference type="EMBL" id="HF935575">
    <property type="protein sequence ID" value="CCX10911.1"/>
    <property type="molecule type" value="Genomic_DNA"/>
</dbReference>
<sequence length="86" mass="9660">MFVVRFRAHRRETKPQLKKKVGRKQSFSSASHKARRARCPLPLPCFTRVASPGTPSGFLVFAAKELAIRTFATFSSLNKALDLKRG</sequence>
<gene>
    <name evidence="2" type="ORF">PCON_10505</name>
</gene>
<name>U4L400_PYROM</name>
<dbReference type="AlphaFoldDB" id="U4L400"/>
<dbReference type="Proteomes" id="UP000018144">
    <property type="component" value="Unassembled WGS sequence"/>
</dbReference>
<accession>U4L400</accession>
<proteinExistence type="predicted"/>
<feature type="compositionally biased region" description="Basic residues" evidence="1">
    <location>
        <begin position="13"/>
        <end position="23"/>
    </location>
</feature>
<protein>
    <submittedName>
        <fullName evidence="2">Uncharacterized protein</fullName>
    </submittedName>
</protein>